<evidence type="ECO:0000313" key="3">
    <source>
        <dbReference type="Proteomes" id="UP000265520"/>
    </source>
</evidence>
<feature type="non-terminal residue" evidence="2">
    <location>
        <position position="53"/>
    </location>
</feature>
<dbReference type="EMBL" id="LXQA010577828">
    <property type="protein sequence ID" value="MCI60224.1"/>
    <property type="molecule type" value="Genomic_DNA"/>
</dbReference>
<proteinExistence type="predicted"/>
<keyword evidence="3" id="KW-1185">Reference proteome</keyword>
<dbReference type="Proteomes" id="UP000265520">
    <property type="component" value="Unassembled WGS sequence"/>
</dbReference>
<name>A0A392THZ9_9FABA</name>
<protein>
    <submittedName>
        <fullName evidence="2">Uncharacterized protein</fullName>
    </submittedName>
</protein>
<organism evidence="2 3">
    <name type="scientific">Trifolium medium</name>
    <dbReference type="NCBI Taxonomy" id="97028"/>
    <lineage>
        <taxon>Eukaryota</taxon>
        <taxon>Viridiplantae</taxon>
        <taxon>Streptophyta</taxon>
        <taxon>Embryophyta</taxon>
        <taxon>Tracheophyta</taxon>
        <taxon>Spermatophyta</taxon>
        <taxon>Magnoliopsida</taxon>
        <taxon>eudicotyledons</taxon>
        <taxon>Gunneridae</taxon>
        <taxon>Pentapetalae</taxon>
        <taxon>rosids</taxon>
        <taxon>fabids</taxon>
        <taxon>Fabales</taxon>
        <taxon>Fabaceae</taxon>
        <taxon>Papilionoideae</taxon>
        <taxon>50 kb inversion clade</taxon>
        <taxon>NPAAA clade</taxon>
        <taxon>Hologalegina</taxon>
        <taxon>IRL clade</taxon>
        <taxon>Trifolieae</taxon>
        <taxon>Trifolium</taxon>
    </lineage>
</organism>
<dbReference type="AlphaFoldDB" id="A0A392THZ9"/>
<reference evidence="2 3" key="1">
    <citation type="journal article" date="2018" name="Front. Plant Sci.">
        <title>Red Clover (Trifolium pratense) and Zigzag Clover (T. medium) - A Picture of Genomic Similarities and Differences.</title>
        <authorList>
            <person name="Dluhosova J."/>
            <person name="Istvanek J."/>
            <person name="Nedelnik J."/>
            <person name="Repkova J."/>
        </authorList>
    </citation>
    <scope>NUCLEOTIDE SEQUENCE [LARGE SCALE GENOMIC DNA]</scope>
    <source>
        <strain evidence="3">cv. 10/8</strain>
        <tissue evidence="2">Leaf</tissue>
    </source>
</reference>
<evidence type="ECO:0000256" key="1">
    <source>
        <dbReference type="SAM" id="MobiDB-lite"/>
    </source>
</evidence>
<feature type="region of interest" description="Disordered" evidence="1">
    <location>
        <begin position="18"/>
        <end position="53"/>
    </location>
</feature>
<accession>A0A392THZ9</accession>
<comment type="caution">
    <text evidence="2">The sequence shown here is derived from an EMBL/GenBank/DDBJ whole genome shotgun (WGS) entry which is preliminary data.</text>
</comment>
<evidence type="ECO:0000313" key="2">
    <source>
        <dbReference type="EMBL" id="MCI60224.1"/>
    </source>
</evidence>
<sequence length="53" mass="5944">MRRAKLLQVTRVVEREIKGDGGVGYNRHHKSGYKSGSNGSGKGNRSDWVMVKR</sequence>